<feature type="compositionally biased region" description="Basic and acidic residues" evidence="1">
    <location>
        <begin position="313"/>
        <end position="326"/>
    </location>
</feature>
<sequence>MMFLGNPKPKSSAKLQQRIQRAMDGLPPVRQKILHQNIHNTILLQFLEGLGVAKGGGALSLRMPLPKGRVSRDFDTSMKTGAEEFERELSSRLQQGWEGFTGDLIDDSDKRDKDGGMSMGMRPYTVRLRYLGKPFCTLQLEATPDISGFNSHAKTMEPDVAALDVLEKLGFNPVASKTLDPRDQLADKIHAITDPEKNRGRDLSDIRLLIEELTPVDLKDLRERVRHVEQAEGRHSVHMLSGNKYESMRKPFDRSLTPFDFDECWRLSQAVIEQVDERHRDMWEPVFTTGMIRDAITRPMREVIPPPFELPEDEKRPRLGQSREPKGLPQHVAGTFRKRK</sequence>
<dbReference type="AlphaFoldDB" id="A0A2K9B9W8"/>
<accession>A0A2K9B9W8</accession>
<evidence type="ECO:0000313" key="2">
    <source>
        <dbReference type="EMBL" id="AUE03193.1"/>
    </source>
</evidence>
<evidence type="ECO:0008006" key="4">
    <source>
        <dbReference type="Google" id="ProtNLM"/>
    </source>
</evidence>
<evidence type="ECO:0000313" key="3">
    <source>
        <dbReference type="Proteomes" id="UP000232491"/>
    </source>
</evidence>
<dbReference type="Pfam" id="PF08843">
    <property type="entry name" value="AbiEii"/>
    <property type="match status" value="1"/>
</dbReference>
<dbReference type="InterPro" id="IPR014942">
    <property type="entry name" value="AbiEii"/>
</dbReference>
<gene>
    <name evidence="2" type="ORF">BB215W447A_1177</name>
</gene>
<name>A0A2K9B9W8_BIFBR</name>
<evidence type="ECO:0000256" key="1">
    <source>
        <dbReference type="SAM" id="MobiDB-lite"/>
    </source>
</evidence>
<dbReference type="EMBL" id="CP021558">
    <property type="protein sequence ID" value="AUE03193.1"/>
    <property type="molecule type" value="Genomic_DNA"/>
</dbReference>
<reference evidence="2 3" key="1">
    <citation type="submission" date="2017-05" db="EMBL/GenBank/DDBJ databases">
        <title>Comparative genomics and methylome analysis of the gut commensal Bifidobacterium breve.</title>
        <authorList>
            <person name="Bottacini F."/>
            <person name="Morrissey R."/>
            <person name="Roberts R.J."/>
            <person name="James K."/>
            <person name="van Breen J."/>
            <person name="Egan M."/>
            <person name="Lambert J."/>
            <person name="van Limpt K."/>
            <person name="Stanton C."/>
            <person name="Knol J."/>
            <person name="O' Connell Motherway M."/>
            <person name="van Sinderen D."/>
        </authorList>
    </citation>
    <scope>NUCLEOTIDE SEQUENCE [LARGE SCALE GENOMIC DNA]</scope>
    <source>
        <strain evidence="2 3">215W447a</strain>
    </source>
</reference>
<proteinExistence type="predicted"/>
<organism evidence="2 3">
    <name type="scientific">Bifidobacterium breve</name>
    <dbReference type="NCBI Taxonomy" id="1685"/>
    <lineage>
        <taxon>Bacteria</taxon>
        <taxon>Bacillati</taxon>
        <taxon>Actinomycetota</taxon>
        <taxon>Actinomycetes</taxon>
        <taxon>Bifidobacteriales</taxon>
        <taxon>Bifidobacteriaceae</taxon>
        <taxon>Bifidobacterium</taxon>
    </lineage>
</organism>
<feature type="region of interest" description="Disordered" evidence="1">
    <location>
        <begin position="304"/>
        <end position="340"/>
    </location>
</feature>
<dbReference type="Proteomes" id="UP000232491">
    <property type="component" value="Chromosome"/>
</dbReference>
<protein>
    <recommendedName>
        <fullName evidence="4">Nucleotidyl transferase AbiEii/AbiGii toxin family protein</fullName>
    </recommendedName>
</protein>